<keyword evidence="3" id="KW-1185">Reference proteome</keyword>
<dbReference type="InterPro" id="IPR036237">
    <property type="entry name" value="Xyl_isomerase-like_sf"/>
</dbReference>
<dbReference type="PANTHER" id="PTHR12110">
    <property type="entry name" value="HYDROXYPYRUVATE ISOMERASE"/>
    <property type="match status" value="1"/>
</dbReference>
<sequence>MSARRSRTAYRIGYTLWPSDFELSDPASWLDEAEALEVDSVEIPLFCTRLIANCRPIEPALRRFAAAFEGRAIERTTHGMLSINLMDEPDRLPMHEAVARANIEVSARLGARRMVLHCGMAKADDPDTLEAAYGRQRESLARLGDVARTHEVELCVETIWSFDGRQTALPSKLAHELVEIGHPAVRATIDFAHSALQCHREGADLMSEVRTLAPLVHHIHLNDCFGVLHPTAVALPTEAVAYGSGDLHLPIGWGSLDWVRLLTEPDWPDVDIILNQELHPTFWYALPGDVAQMRRLADLMRGRNLRAGDDGALARYPAPH</sequence>
<dbReference type="SUPFAM" id="SSF51658">
    <property type="entry name" value="Xylose isomerase-like"/>
    <property type="match status" value="1"/>
</dbReference>
<proteinExistence type="predicted"/>
<dbReference type="RefSeq" id="WP_200608201.1">
    <property type="nucleotide sequence ID" value="NZ_JAEHHL010000002.1"/>
</dbReference>
<evidence type="ECO:0000313" key="2">
    <source>
        <dbReference type="EMBL" id="MBK0398692.1"/>
    </source>
</evidence>
<gene>
    <name evidence="2" type="ORF">H0I76_05795</name>
</gene>
<dbReference type="AlphaFoldDB" id="A0A8J7M6D7"/>
<organism evidence="2 3">
    <name type="scientific">Thermohalobaculum xanthum</name>
    <dbReference type="NCBI Taxonomy" id="2753746"/>
    <lineage>
        <taxon>Bacteria</taxon>
        <taxon>Pseudomonadati</taxon>
        <taxon>Pseudomonadota</taxon>
        <taxon>Alphaproteobacteria</taxon>
        <taxon>Rhodobacterales</taxon>
        <taxon>Paracoccaceae</taxon>
        <taxon>Thermohalobaculum</taxon>
    </lineage>
</organism>
<keyword evidence="2" id="KW-0413">Isomerase</keyword>
<dbReference type="InterPro" id="IPR050312">
    <property type="entry name" value="IolE/XylAMocC-like"/>
</dbReference>
<dbReference type="GO" id="GO:0016853">
    <property type="term" value="F:isomerase activity"/>
    <property type="evidence" value="ECO:0007669"/>
    <property type="project" value="UniProtKB-KW"/>
</dbReference>
<accession>A0A8J7M6D7</accession>
<dbReference type="Pfam" id="PF01261">
    <property type="entry name" value="AP_endonuc_2"/>
    <property type="match status" value="1"/>
</dbReference>
<dbReference type="EMBL" id="JAEHHL010000002">
    <property type="protein sequence ID" value="MBK0398692.1"/>
    <property type="molecule type" value="Genomic_DNA"/>
</dbReference>
<feature type="domain" description="Xylose isomerase-like TIM barrel" evidence="1">
    <location>
        <begin position="30"/>
        <end position="276"/>
    </location>
</feature>
<comment type="caution">
    <text evidence="2">The sequence shown here is derived from an EMBL/GenBank/DDBJ whole genome shotgun (WGS) entry which is preliminary data.</text>
</comment>
<name>A0A8J7M6D7_9RHOB</name>
<evidence type="ECO:0000259" key="1">
    <source>
        <dbReference type="Pfam" id="PF01261"/>
    </source>
</evidence>
<dbReference type="InterPro" id="IPR013022">
    <property type="entry name" value="Xyl_isomerase-like_TIM-brl"/>
</dbReference>
<dbReference type="Proteomes" id="UP000655420">
    <property type="component" value="Unassembled WGS sequence"/>
</dbReference>
<reference evidence="2" key="1">
    <citation type="submission" date="2020-12" db="EMBL/GenBank/DDBJ databases">
        <title>Bacterial taxonomy.</title>
        <authorList>
            <person name="Pan X."/>
        </authorList>
    </citation>
    <scope>NUCLEOTIDE SEQUENCE</scope>
    <source>
        <strain evidence="2">M0105</strain>
    </source>
</reference>
<protein>
    <submittedName>
        <fullName evidence="2">Sugar phosphate isomerase/epimerase</fullName>
    </submittedName>
</protein>
<dbReference type="Gene3D" id="3.20.20.150">
    <property type="entry name" value="Divalent-metal-dependent TIM barrel enzymes"/>
    <property type="match status" value="1"/>
</dbReference>
<evidence type="ECO:0000313" key="3">
    <source>
        <dbReference type="Proteomes" id="UP000655420"/>
    </source>
</evidence>